<dbReference type="InterPro" id="IPR027417">
    <property type="entry name" value="P-loop_NTPase"/>
</dbReference>
<keyword evidence="13" id="KW-0804">Transcription</keyword>
<feature type="compositionally biased region" description="Basic residues" evidence="18">
    <location>
        <begin position="168"/>
        <end position="177"/>
    </location>
</feature>
<keyword evidence="7" id="KW-0498">Mitosis</keyword>
<evidence type="ECO:0000256" key="13">
    <source>
        <dbReference type="ARBA" id="ARBA00023163"/>
    </source>
</evidence>
<dbReference type="InterPro" id="IPR014001">
    <property type="entry name" value="Helicase_ATP-bd"/>
</dbReference>
<dbReference type="SMART" id="SM00487">
    <property type="entry name" value="DEXDc"/>
    <property type="match status" value="1"/>
</dbReference>
<evidence type="ECO:0000259" key="20">
    <source>
        <dbReference type="PROSITE" id="PS51194"/>
    </source>
</evidence>
<dbReference type="PANTHER" id="PTHR47161:SF1">
    <property type="entry name" value="LYMPHOID-SPECIFIC HELICASE"/>
    <property type="match status" value="1"/>
</dbReference>
<dbReference type="Gene3D" id="3.40.50.10810">
    <property type="entry name" value="Tandem AAA-ATPase domain"/>
    <property type="match status" value="1"/>
</dbReference>
<dbReference type="SUPFAM" id="SSF54160">
    <property type="entry name" value="Chromo domain-like"/>
    <property type="match status" value="1"/>
</dbReference>
<dbReference type="GO" id="GO:0006346">
    <property type="term" value="P:DNA methylation-dependent constitutive heterochromatin formation"/>
    <property type="evidence" value="ECO:0007669"/>
    <property type="project" value="TreeGrafter"/>
</dbReference>
<dbReference type="InterPro" id="IPR001650">
    <property type="entry name" value="Helicase_C-like"/>
</dbReference>
<evidence type="ECO:0000256" key="14">
    <source>
        <dbReference type="ARBA" id="ARBA00023242"/>
    </source>
</evidence>
<dbReference type="GO" id="GO:0004386">
    <property type="term" value="F:helicase activity"/>
    <property type="evidence" value="ECO:0007669"/>
    <property type="project" value="UniProtKB-KW"/>
</dbReference>
<evidence type="ECO:0000256" key="18">
    <source>
        <dbReference type="SAM" id="MobiDB-lite"/>
    </source>
</evidence>
<dbReference type="Pfam" id="PF11717">
    <property type="entry name" value="Tudor-knot"/>
    <property type="match status" value="1"/>
</dbReference>
<dbReference type="InterPro" id="IPR000330">
    <property type="entry name" value="SNF2_N"/>
</dbReference>
<evidence type="ECO:0000256" key="15">
    <source>
        <dbReference type="ARBA" id="ARBA00023306"/>
    </source>
</evidence>
<dbReference type="InterPro" id="IPR049730">
    <property type="entry name" value="SNF2/RAD54-like_C"/>
</dbReference>
<dbReference type="GO" id="GO:0005524">
    <property type="term" value="F:ATP binding"/>
    <property type="evidence" value="ECO:0007669"/>
    <property type="project" value="UniProtKB-KW"/>
</dbReference>
<organism evidence="21">
    <name type="scientific">Phallusia mammillata</name>
    <dbReference type="NCBI Taxonomy" id="59560"/>
    <lineage>
        <taxon>Eukaryota</taxon>
        <taxon>Metazoa</taxon>
        <taxon>Chordata</taxon>
        <taxon>Tunicata</taxon>
        <taxon>Ascidiacea</taxon>
        <taxon>Phlebobranchia</taxon>
        <taxon>Ascidiidae</taxon>
        <taxon>Phallusia</taxon>
    </lineage>
</organism>
<protein>
    <recommendedName>
        <fullName evidence="17">Proliferation-associated SNF2-like protein</fullName>
    </recommendedName>
</protein>
<keyword evidence="5" id="KW-0132">Cell division</keyword>
<comment type="subcellular location">
    <subcellularLocation>
        <location evidence="1">Nucleus</location>
    </subcellularLocation>
</comment>
<comment type="function">
    <text evidence="16">Plays an essential role in normal development and survival. Involved in regulation of the expansion or survival of lymphoid cells. Required for de novo or maintenance DNA methylation. May control silencing of the imprinted CDKN1C gene through DNA methylation. May play a role in formation and organization of heterochromatin, implying a functional role in the regulation of transcription and mitosis.</text>
</comment>
<dbReference type="EMBL" id="LR785724">
    <property type="protein sequence ID" value="CAB3252475.1"/>
    <property type="molecule type" value="mRNA"/>
</dbReference>
<dbReference type="PROSITE" id="PS51192">
    <property type="entry name" value="HELICASE_ATP_BIND_1"/>
    <property type="match status" value="1"/>
</dbReference>
<evidence type="ECO:0000313" key="21">
    <source>
        <dbReference type="EMBL" id="CAB3252475.1"/>
    </source>
</evidence>
<keyword evidence="15" id="KW-0131">Cell cycle</keyword>
<evidence type="ECO:0000256" key="11">
    <source>
        <dbReference type="ARBA" id="ARBA00023015"/>
    </source>
</evidence>
<dbReference type="Pfam" id="PF00271">
    <property type="entry name" value="Helicase_C"/>
    <property type="match status" value="1"/>
</dbReference>
<feature type="compositionally biased region" description="Basic and acidic residues" evidence="18">
    <location>
        <begin position="179"/>
        <end position="191"/>
    </location>
</feature>
<dbReference type="PANTHER" id="PTHR47161">
    <property type="entry name" value="LYMPHOID-SPECIFIC HELICASE"/>
    <property type="match status" value="1"/>
</dbReference>
<dbReference type="PROSITE" id="PS51194">
    <property type="entry name" value="HELICASE_CTER"/>
    <property type="match status" value="1"/>
</dbReference>
<dbReference type="GO" id="GO:0005634">
    <property type="term" value="C:nucleus"/>
    <property type="evidence" value="ECO:0007669"/>
    <property type="project" value="UniProtKB-SubCell"/>
</dbReference>
<comment type="similarity">
    <text evidence="2">Belongs to the SNF2/RAD54 helicase family.</text>
</comment>
<evidence type="ECO:0000256" key="8">
    <source>
        <dbReference type="ARBA" id="ARBA00022801"/>
    </source>
</evidence>
<keyword evidence="3" id="KW-0217">Developmental protein</keyword>
<dbReference type="InterPro" id="IPR038718">
    <property type="entry name" value="SNF2-like_sf"/>
</dbReference>
<keyword evidence="11" id="KW-0805">Transcription regulation</keyword>
<reference evidence="21" key="1">
    <citation type="submission" date="2020-04" db="EMBL/GenBank/DDBJ databases">
        <authorList>
            <person name="Neveu A P."/>
        </authorList>
    </citation>
    <scope>NUCLEOTIDE SEQUENCE</scope>
    <source>
        <tissue evidence="21">Whole embryo</tissue>
    </source>
</reference>
<dbReference type="AlphaFoldDB" id="A0A6F9DF09"/>
<evidence type="ECO:0000256" key="1">
    <source>
        <dbReference type="ARBA" id="ARBA00004123"/>
    </source>
</evidence>
<evidence type="ECO:0000256" key="7">
    <source>
        <dbReference type="ARBA" id="ARBA00022776"/>
    </source>
</evidence>
<dbReference type="CDD" id="cd18793">
    <property type="entry name" value="SF2_C_SNF"/>
    <property type="match status" value="1"/>
</dbReference>
<dbReference type="InterPro" id="IPR016197">
    <property type="entry name" value="Chromo-like_dom_sf"/>
</dbReference>
<keyword evidence="8" id="KW-0378">Hydrolase</keyword>
<evidence type="ECO:0000256" key="5">
    <source>
        <dbReference type="ARBA" id="ARBA00022618"/>
    </source>
</evidence>
<keyword evidence="6" id="KW-0547">Nucleotide-binding</keyword>
<keyword evidence="14" id="KW-0539">Nucleus</keyword>
<dbReference type="Gene3D" id="3.40.50.300">
    <property type="entry name" value="P-loop containing nucleotide triphosphate hydrolases"/>
    <property type="match status" value="1"/>
</dbReference>
<evidence type="ECO:0000256" key="12">
    <source>
        <dbReference type="ARBA" id="ARBA00023054"/>
    </source>
</evidence>
<dbReference type="GO" id="GO:0051301">
    <property type="term" value="P:cell division"/>
    <property type="evidence" value="ECO:0007669"/>
    <property type="project" value="UniProtKB-KW"/>
</dbReference>
<evidence type="ECO:0000256" key="9">
    <source>
        <dbReference type="ARBA" id="ARBA00022806"/>
    </source>
</evidence>
<evidence type="ECO:0000256" key="16">
    <source>
        <dbReference type="ARBA" id="ARBA00053349"/>
    </source>
</evidence>
<dbReference type="InterPro" id="IPR025995">
    <property type="entry name" value="Tudor-knot"/>
</dbReference>
<feature type="compositionally biased region" description="Basic and acidic residues" evidence="18">
    <location>
        <begin position="216"/>
        <end position="234"/>
    </location>
</feature>
<dbReference type="GO" id="GO:0031508">
    <property type="term" value="P:pericentric heterochromatin formation"/>
    <property type="evidence" value="ECO:0007669"/>
    <property type="project" value="TreeGrafter"/>
</dbReference>
<proteinExistence type="evidence at transcript level"/>
<feature type="domain" description="Helicase ATP-binding" evidence="19">
    <location>
        <begin position="377"/>
        <end position="545"/>
    </location>
</feature>
<feature type="region of interest" description="Disordered" evidence="18">
    <location>
        <begin position="165"/>
        <end position="234"/>
    </location>
</feature>
<dbReference type="Pfam" id="PF00176">
    <property type="entry name" value="SNF2-rel_dom"/>
    <property type="match status" value="1"/>
</dbReference>
<keyword evidence="12" id="KW-0175">Coiled coil</keyword>
<feature type="domain" description="Helicase C-terminal" evidence="20">
    <location>
        <begin position="732"/>
        <end position="897"/>
    </location>
</feature>
<gene>
    <name evidence="21" type="primary">Hells-001</name>
</gene>
<dbReference type="GO" id="GO:0003682">
    <property type="term" value="F:chromatin binding"/>
    <property type="evidence" value="ECO:0007669"/>
    <property type="project" value="TreeGrafter"/>
</dbReference>
<keyword evidence="9 21" id="KW-0347">Helicase</keyword>
<evidence type="ECO:0000259" key="19">
    <source>
        <dbReference type="PROSITE" id="PS51192"/>
    </source>
</evidence>
<evidence type="ECO:0000256" key="3">
    <source>
        <dbReference type="ARBA" id="ARBA00022473"/>
    </source>
</evidence>
<evidence type="ECO:0000256" key="2">
    <source>
        <dbReference type="ARBA" id="ARBA00007025"/>
    </source>
</evidence>
<accession>A0A6F9DF09</accession>
<dbReference type="GO" id="GO:0016787">
    <property type="term" value="F:hydrolase activity"/>
    <property type="evidence" value="ECO:0007669"/>
    <property type="project" value="UniProtKB-KW"/>
</dbReference>
<name>A0A6F9DF09_9ASCI</name>
<dbReference type="SUPFAM" id="SSF52540">
    <property type="entry name" value="P-loop containing nucleoside triphosphate hydrolases"/>
    <property type="match status" value="2"/>
</dbReference>
<evidence type="ECO:0000256" key="6">
    <source>
        <dbReference type="ARBA" id="ARBA00022741"/>
    </source>
</evidence>
<evidence type="ECO:0000256" key="10">
    <source>
        <dbReference type="ARBA" id="ARBA00022840"/>
    </source>
</evidence>
<dbReference type="GO" id="GO:0044027">
    <property type="term" value="P:negative regulation of gene expression via chromosomal CpG island methylation"/>
    <property type="evidence" value="ECO:0007669"/>
    <property type="project" value="TreeGrafter"/>
</dbReference>
<dbReference type="FunFam" id="3.40.50.10810:FF:000015">
    <property type="entry name" value="lymphoid-specific helicase isoform X1"/>
    <property type="match status" value="1"/>
</dbReference>
<keyword evidence="4" id="KW-0597">Phosphoprotein</keyword>
<keyword evidence="10" id="KW-0067">ATP-binding</keyword>
<feature type="compositionally biased region" description="Polar residues" evidence="18">
    <location>
        <begin position="44"/>
        <end position="56"/>
    </location>
</feature>
<dbReference type="SMART" id="SM00490">
    <property type="entry name" value="HELICc"/>
    <property type="match status" value="1"/>
</dbReference>
<dbReference type="FunFam" id="3.40.50.300:FF:000577">
    <property type="entry name" value="lymphoid-specific helicase isoform X1"/>
    <property type="match status" value="1"/>
</dbReference>
<feature type="region of interest" description="Disordered" evidence="18">
    <location>
        <begin position="44"/>
        <end position="70"/>
    </location>
</feature>
<evidence type="ECO:0000256" key="4">
    <source>
        <dbReference type="ARBA" id="ARBA00022553"/>
    </source>
</evidence>
<dbReference type="Gene3D" id="2.30.30.140">
    <property type="match status" value="1"/>
</dbReference>
<dbReference type="GO" id="GO:0005721">
    <property type="term" value="C:pericentric heterochromatin"/>
    <property type="evidence" value="ECO:0007669"/>
    <property type="project" value="TreeGrafter"/>
</dbReference>
<sequence length="951" mass="108858">MMVKSEPDSIVSSDFDNDSNSRQVFCVVDSNSNHLVPEFMEGNSNCSEASSHSNKVVTPKTEDLNADNEESKLTVDELFASEENNKSEDVEKSDETGLLTTAMIKEEETLLIEGKKEEEQIKKKALEQWKEISEDMRMTQLHHLLEKSSIYANYLLGIIEKTKEKKEKRAKRKKQKLLKASENKEKPKVETPKQQTRKRPRSQEENVGTPAKQKRKEKEQKENQDGVSHPKADFEVGEKVQILQKADNEEDLINAKIVDTCYVDKKWKYLVHHLGTKKNKDKWVDKSVIITDITKDDEQEPKKSKRSLTDQEKAIAKIDQESLLQSKLHTGTQSQNVINIVDGVKYLNDTPIHDSQPILLTGGILRDYQVAGYEWLKILFENAVNGILADEMGLGKTIQCIALIARLVKIGVPGPFLVCAPMSTICNWISEFKRFTPRIPVMLYHGSAVERHILQSKIDERSPDLNCCPVVVTSYEIVMRDRAALSKYSFDYLVIDEGHRIKNMNCRLLKELKMLKVSAKLLLTGTPLQNSLAELWSLLNFLLPEVFNDLSTFEAWFDLTKIQKGSQSINSDKEKNVILMLHKILAPFLLRRTKADVDLELPPKREVLVFAPLSDTQHKFYQALTNRTIRKYLKDKEGPENKENIHKVSDDFTDSVGHKTRSLTLESRIQQEKDERNLFDPDAVVNISLNNVVMQLRKCCNHPYLIQYPLIPGTDIYRIDEELVTSCGKLQLLDRMLPVLQERGHKVLLFSQMTKILDVLEDYCRFRKYSHVRLDGSTKCEVRQQYIDQFNKDPEVFMFLLSTRAGGLGINLTAADTVIIYDSDWNPQNDLQAQDRCHRIGQTRPVIVYRFVSANTIDQYMVERAEAKRVLERLIMNRSKFKGKLDEDIKSDQLTSAAPSTNILTMLKDSANSEKSCRPISDDDLAKILDRKLVMSASDENIGCGLFRALD</sequence>
<evidence type="ECO:0000256" key="17">
    <source>
        <dbReference type="ARBA" id="ARBA00081399"/>
    </source>
</evidence>